<evidence type="ECO:0000313" key="1">
    <source>
        <dbReference type="EMBL" id="RNA00735.1"/>
    </source>
</evidence>
<dbReference type="EMBL" id="REGN01009622">
    <property type="protein sequence ID" value="RNA00735.1"/>
    <property type="molecule type" value="Genomic_DNA"/>
</dbReference>
<sequence length="209" mass="23029">MGPISDINLPLWFVKLSAVHNHLESGATPRQLMGSAVQFDANGLVKWHQICLVVNEDILRRACKSDDVKLTIVHLNAWHWQVVSHFARNAVDHDPLGRADKAYFMLFAVVGRQSGSQYAWSISIKSAVDGANFEIVEIHVQSAAVNGHVANTAPIQHYFLGVVAHFGHALLVHFDIFVPGVTIYLMVMIVDFDGALDIGLNAVRTTVNN</sequence>
<gene>
    <name evidence="1" type="ORF">BpHYR1_047508</name>
</gene>
<dbReference type="Proteomes" id="UP000276133">
    <property type="component" value="Unassembled WGS sequence"/>
</dbReference>
<evidence type="ECO:0000313" key="2">
    <source>
        <dbReference type="Proteomes" id="UP000276133"/>
    </source>
</evidence>
<dbReference type="AlphaFoldDB" id="A0A3M7PPR6"/>
<keyword evidence="2" id="KW-1185">Reference proteome</keyword>
<name>A0A3M7PPR6_BRAPC</name>
<reference evidence="1 2" key="1">
    <citation type="journal article" date="2018" name="Sci. Rep.">
        <title>Genomic signatures of local adaptation to the degree of environmental predictability in rotifers.</title>
        <authorList>
            <person name="Franch-Gras L."/>
            <person name="Hahn C."/>
            <person name="Garcia-Roger E.M."/>
            <person name="Carmona M.J."/>
            <person name="Serra M."/>
            <person name="Gomez A."/>
        </authorList>
    </citation>
    <scope>NUCLEOTIDE SEQUENCE [LARGE SCALE GENOMIC DNA]</scope>
    <source>
        <strain evidence="1">HYR1</strain>
    </source>
</reference>
<proteinExistence type="predicted"/>
<comment type="caution">
    <text evidence="1">The sequence shown here is derived from an EMBL/GenBank/DDBJ whole genome shotgun (WGS) entry which is preliminary data.</text>
</comment>
<protein>
    <submittedName>
        <fullName evidence="1">Uncharacterized protein</fullName>
    </submittedName>
</protein>
<organism evidence="1 2">
    <name type="scientific">Brachionus plicatilis</name>
    <name type="common">Marine rotifer</name>
    <name type="synonym">Brachionus muelleri</name>
    <dbReference type="NCBI Taxonomy" id="10195"/>
    <lineage>
        <taxon>Eukaryota</taxon>
        <taxon>Metazoa</taxon>
        <taxon>Spiralia</taxon>
        <taxon>Gnathifera</taxon>
        <taxon>Rotifera</taxon>
        <taxon>Eurotatoria</taxon>
        <taxon>Monogononta</taxon>
        <taxon>Pseudotrocha</taxon>
        <taxon>Ploima</taxon>
        <taxon>Brachionidae</taxon>
        <taxon>Brachionus</taxon>
    </lineage>
</organism>
<accession>A0A3M7PPR6</accession>